<protein>
    <recommendedName>
        <fullName evidence="9">Protein translocase subunit SecE</fullName>
    </recommendedName>
</protein>
<evidence type="ECO:0000313" key="11">
    <source>
        <dbReference type="Proteomes" id="UP000477651"/>
    </source>
</evidence>
<evidence type="ECO:0000256" key="9">
    <source>
        <dbReference type="HAMAP-Rule" id="MF_00422"/>
    </source>
</evidence>
<dbReference type="InterPro" id="IPR038379">
    <property type="entry name" value="SecE_sf"/>
</dbReference>
<evidence type="ECO:0000256" key="4">
    <source>
        <dbReference type="ARBA" id="ARBA00022692"/>
    </source>
</evidence>
<comment type="caution">
    <text evidence="10">The sequence shown here is derived from an EMBL/GenBank/DDBJ whole genome shotgun (WGS) entry which is preliminary data.</text>
</comment>
<evidence type="ECO:0000256" key="2">
    <source>
        <dbReference type="ARBA" id="ARBA00022448"/>
    </source>
</evidence>
<dbReference type="PANTHER" id="PTHR33910:SF1">
    <property type="entry name" value="PROTEIN TRANSLOCASE SUBUNIT SECE"/>
    <property type="match status" value="1"/>
</dbReference>
<dbReference type="Proteomes" id="UP000477651">
    <property type="component" value="Unassembled WGS sequence"/>
</dbReference>
<keyword evidence="7 9" id="KW-0811">Translocation</keyword>
<dbReference type="NCBIfam" id="NF004371">
    <property type="entry name" value="PRK05740.1-1"/>
    <property type="match status" value="1"/>
</dbReference>
<dbReference type="RefSeq" id="WP_159991478.1">
    <property type="nucleotide sequence ID" value="NZ_CP047165.1"/>
</dbReference>
<accession>A0A6L9Y6V7</accession>
<reference evidence="10 11" key="1">
    <citation type="submission" date="2020-02" db="EMBL/GenBank/DDBJ databases">
        <title>Pelistega sp. NLN82 were isolated from wild rodents of the Hainan Island.</title>
        <authorList>
            <person name="Niu N."/>
            <person name="Zhou J."/>
        </authorList>
    </citation>
    <scope>NUCLEOTIDE SEQUENCE [LARGE SCALE GENOMIC DNA]</scope>
    <source>
        <strain evidence="10 11">NLN82</strain>
    </source>
</reference>
<organism evidence="10 11">
    <name type="scientific">Pelistega ratti</name>
    <dbReference type="NCBI Taxonomy" id="2652177"/>
    <lineage>
        <taxon>Bacteria</taxon>
        <taxon>Pseudomonadati</taxon>
        <taxon>Pseudomonadota</taxon>
        <taxon>Betaproteobacteria</taxon>
        <taxon>Burkholderiales</taxon>
        <taxon>Alcaligenaceae</taxon>
        <taxon>Pelistega</taxon>
    </lineage>
</organism>
<keyword evidence="6 9" id="KW-1133">Transmembrane helix</keyword>
<dbReference type="GO" id="GO:0008320">
    <property type="term" value="F:protein transmembrane transporter activity"/>
    <property type="evidence" value="ECO:0007669"/>
    <property type="project" value="UniProtKB-UniRule"/>
</dbReference>
<sequence>MSNNSQVETVSDSGEKLKVSLAIVFIVAGVFAYSFFTDFGLYARLGMFLGGLILSVVMLGISQTGKRMLDFTKGSYNEMKRVVWPTRKETIQMTGIVFVFVAIMAIFLWIVDKLITWAVYGQILGWN</sequence>
<keyword evidence="2 9" id="KW-0813">Transport</keyword>
<comment type="caution">
    <text evidence="9">Lacks conserved residue(s) required for the propagation of feature annotation.</text>
</comment>
<feature type="transmembrane region" description="Helical" evidence="9">
    <location>
        <begin position="19"/>
        <end position="36"/>
    </location>
</feature>
<comment type="similarity">
    <text evidence="9">Belongs to the SecE/SEC61-gamma family.</text>
</comment>
<keyword evidence="11" id="KW-1185">Reference proteome</keyword>
<keyword evidence="8 9" id="KW-0472">Membrane</keyword>
<evidence type="ECO:0000256" key="5">
    <source>
        <dbReference type="ARBA" id="ARBA00022927"/>
    </source>
</evidence>
<keyword evidence="5 9" id="KW-0653">Protein transport</keyword>
<evidence type="ECO:0000256" key="3">
    <source>
        <dbReference type="ARBA" id="ARBA00022475"/>
    </source>
</evidence>
<dbReference type="Gene3D" id="1.20.5.1030">
    <property type="entry name" value="Preprotein translocase secy subunit"/>
    <property type="match status" value="1"/>
</dbReference>
<dbReference type="GO" id="GO:0006605">
    <property type="term" value="P:protein targeting"/>
    <property type="evidence" value="ECO:0007669"/>
    <property type="project" value="UniProtKB-UniRule"/>
</dbReference>
<dbReference type="GO" id="GO:0065002">
    <property type="term" value="P:intracellular protein transmembrane transport"/>
    <property type="evidence" value="ECO:0007669"/>
    <property type="project" value="UniProtKB-UniRule"/>
</dbReference>
<dbReference type="EMBL" id="JAAGYR010000011">
    <property type="protein sequence ID" value="NEN75925.1"/>
    <property type="molecule type" value="Genomic_DNA"/>
</dbReference>
<dbReference type="AlphaFoldDB" id="A0A6L9Y6V7"/>
<comment type="subcellular location">
    <subcellularLocation>
        <location evidence="1">Membrane</location>
    </subcellularLocation>
</comment>
<keyword evidence="3 9" id="KW-1003">Cell membrane</keyword>
<keyword evidence="4 9" id="KW-0812">Transmembrane</keyword>
<dbReference type="NCBIfam" id="TIGR00964">
    <property type="entry name" value="secE_bact"/>
    <property type="match status" value="1"/>
</dbReference>
<feature type="transmembrane region" description="Helical" evidence="9">
    <location>
        <begin position="90"/>
        <end position="111"/>
    </location>
</feature>
<evidence type="ECO:0000313" key="10">
    <source>
        <dbReference type="EMBL" id="NEN75925.1"/>
    </source>
</evidence>
<dbReference type="GO" id="GO:0005886">
    <property type="term" value="C:plasma membrane"/>
    <property type="evidence" value="ECO:0007669"/>
    <property type="project" value="UniProtKB-UniRule"/>
</dbReference>
<dbReference type="PANTHER" id="PTHR33910">
    <property type="entry name" value="PROTEIN TRANSLOCASE SUBUNIT SECE"/>
    <property type="match status" value="1"/>
</dbReference>
<evidence type="ECO:0000256" key="7">
    <source>
        <dbReference type="ARBA" id="ARBA00023010"/>
    </source>
</evidence>
<comment type="subunit">
    <text evidence="9">Component of the Sec protein translocase complex. Heterotrimer consisting of SecY, SecE and SecG subunits. The heterotrimers can form oligomers, although 1 heterotrimer is thought to be able to translocate proteins. Interacts with the ribosome. Interacts with SecDF, and other proteins may be involved. Interacts with SecA.</text>
</comment>
<dbReference type="Pfam" id="PF00584">
    <property type="entry name" value="SecE"/>
    <property type="match status" value="1"/>
</dbReference>
<dbReference type="HAMAP" id="MF_00422">
    <property type="entry name" value="SecE"/>
    <property type="match status" value="1"/>
</dbReference>
<proteinExistence type="inferred from homology"/>
<evidence type="ECO:0000256" key="6">
    <source>
        <dbReference type="ARBA" id="ARBA00022989"/>
    </source>
</evidence>
<dbReference type="InterPro" id="IPR005807">
    <property type="entry name" value="SecE_bac"/>
</dbReference>
<dbReference type="GO" id="GO:0009306">
    <property type="term" value="P:protein secretion"/>
    <property type="evidence" value="ECO:0007669"/>
    <property type="project" value="UniProtKB-UniRule"/>
</dbReference>
<evidence type="ECO:0000256" key="8">
    <source>
        <dbReference type="ARBA" id="ARBA00023136"/>
    </source>
</evidence>
<dbReference type="GO" id="GO:0043952">
    <property type="term" value="P:protein transport by the Sec complex"/>
    <property type="evidence" value="ECO:0007669"/>
    <property type="project" value="UniProtKB-UniRule"/>
</dbReference>
<gene>
    <name evidence="9 10" type="primary">secE</name>
    <name evidence="10" type="ORF">F9B74_06260</name>
</gene>
<dbReference type="InterPro" id="IPR001901">
    <property type="entry name" value="Translocase_SecE/Sec61-g"/>
</dbReference>
<feature type="transmembrane region" description="Helical" evidence="9">
    <location>
        <begin position="42"/>
        <end position="61"/>
    </location>
</feature>
<evidence type="ECO:0000256" key="1">
    <source>
        <dbReference type="ARBA" id="ARBA00004370"/>
    </source>
</evidence>
<comment type="function">
    <text evidence="9">Essential subunit of the Sec protein translocation channel SecYEG. Clamps together the 2 halves of SecY. May contact the channel plug during translocation.</text>
</comment>
<name>A0A6L9Y6V7_9BURK</name>